<dbReference type="Proteomes" id="UP000076825">
    <property type="component" value="Chromosome 1"/>
</dbReference>
<evidence type="ECO:0000313" key="2">
    <source>
        <dbReference type="Proteomes" id="UP000076825"/>
    </source>
</evidence>
<sequence>MVQARPPGPQAAQGVRRHIGDQVGAGRRTHLIVDHAQHGLAGSQAQHRPRKILALQAIDPAAAQHQMVRPRGGHRLVAGKLAAAILIERRGRTVLGIGRAFLAVEDVVARVMHQPPPAGAHFAGQQPGRLGVDLPGRFRLLLGAIHGGIGCGVDDHVGRDGAHRALQRSRVGQVAAQAPPGLAAQGHHLAQRRQGPAQGLTQLTLGAQQQQLHGAAPSQRAR</sequence>
<proteinExistence type="predicted"/>
<reference evidence="1 2" key="1">
    <citation type="submission" date="2016-04" db="EMBL/GenBank/DDBJ databases">
        <authorList>
            <consortium name="Pathogen Informatics"/>
        </authorList>
    </citation>
    <scope>NUCLEOTIDE SEQUENCE [LARGE SCALE GENOMIC DNA]</scope>
    <source>
        <strain evidence="1 2">H044680328</strain>
    </source>
</reference>
<dbReference type="AlphaFoldDB" id="A0A157SE24"/>
<organism evidence="1 2">
    <name type="scientific">Bordetella trematum</name>
    <dbReference type="NCBI Taxonomy" id="123899"/>
    <lineage>
        <taxon>Bacteria</taxon>
        <taxon>Pseudomonadati</taxon>
        <taxon>Pseudomonadota</taxon>
        <taxon>Betaproteobacteria</taxon>
        <taxon>Burkholderiales</taxon>
        <taxon>Alcaligenaceae</taxon>
        <taxon>Bordetella</taxon>
    </lineage>
</organism>
<protein>
    <submittedName>
        <fullName evidence="1">Uncharacterized protein</fullName>
    </submittedName>
</protein>
<evidence type="ECO:0000313" key="1">
    <source>
        <dbReference type="EMBL" id="SAI68629.1"/>
    </source>
</evidence>
<keyword evidence="2" id="KW-1185">Reference proteome</keyword>
<dbReference type="KEGG" id="btrm:SAMEA390648701362"/>
<gene>
    <name evidence="1" type="ORF">SAMEA3906487_01362</name>
</gene>
<accession>A0A157SE24</accession>
<dbReference type="STRING" id="123899.SAMEA3906487_01362"/>
<dbReference type="PATRIC" id="fig|123899.6.peg.1340"/>
<name>A0A157SE24_9BORD</name>
<dbReference type="EMBL" id="LT546645">
    <property type="protein sequence ID" value="SAI68629.1"/>
    <property type="molecule type" value="Genomic_DNA"/>
</dbReference>